<evidence type="ECO:0000256" key="1">
    <source>
        <dbReference type="ARBA" id="ARBA00009677"/>
    </source>
</evidence>
<dbReference type="GO" id="GO:0009288">
    <property type="term" value="C:bacterial-type flagellum"/>
    <property type="evidence" value="ECO:0007669"/>
    <property type="project" value="TreeGrafter"/>
</dbReference>
<dbReference type="Pfam" id="PF00460">
    <property type="entry name" value="Flg_bb_rod"/>
    <property type="match status" value="1"/>
</dbReference>
<gene>
    <name evidence="5" type="ORF">UQ64_27300</name>
</gene>
<dbReference type="InterPro" id="IPR037925">
    <property type="entry name" value="FlgE/F/G-like"/>
</dbReference>
<keyword evidence="5" id="KW-0969">Cilium</keyword>
<dbReference type="InterPro" id="IPR001444">
    <property type="entry name" value="Flag_bb_rod_N"/>
</dbReference>
<dbReference type="Proteomes" id="UP000054709">
    <property type="component" value="Unassembled WGS sequence"/>
</dbReference>
<comment type="similarity">
    <text evidence="1">Belongs to the flagella basal body rod proteins family.</text>
</comment>
<evidence type="ECO:0000313" key="6">
    <source>
        <dbReference type="Proteomes" id="UP000054709"/>
    </source>
</evidence>
<dbReference type="GO" id="GO:0071978">
    <property type="term" value="P:bacterial-type flagellum-dependent swarming motility"/>
    <property type="evidence" value="ECO:0007669"/>
    <property type="project" value="TreeGrafter"/>
</dbReference>
<organism evidence="5 6">
    <name type="scientific">Paenibacillus etheri</name>
    <dbReference type="NCBI Taxonomy" id="1306852"/>
    <lineage>
        <taxon>Bacteria</taxon>
        <taxon>Bacillati</taxon>
        <taxon>Bacillota</taxon>
        <taxon>Bacilli</taxon>
        <taxon>Bacillales</taxon>
        <taxon>Paenibacillaceae</taxon>
        <taxon>Paenibacillus</taxon>
    </lineage>
</organism>
<dbReference type="InterPro" id="IPR010930">
    <property type="entry name" value="Flg_bb/hook_C_dom"/>
</dbReference>
<keyword evidence="5" id="KW-0966">Cell projection</keyword>
<reference evidence="5 6" key="1">
    <citation type="journal article" date="2015" name="Int. Biodeterior. Biodegradation">
        <title>Physiological and genetic screening methods for the isolation of methyl tert-butyl ether-degrading bacteria for bioremediation purposes.</title>
        <authorList>
            <person name="Guisado I.M."/>
            <person name="Purswani J."/>
            <person name="Gonzalez Lopez J."/>
            <person name="Pozo C."/>
        </authorList>
    </citation>
    <scope>NUCLEOTIDE SEQUENCE [LARGE SCALE GENOMIC DNA]</scope>
    <source>
        <strain evidence="5 6">SH7</strain>
    </source>
</reference>
<comment type="caution">
    <text evidence="5">The sequence shown here is derived from an EMBL/GenBank/DDBJ whole genome shotgun (WGS) entry which is preliminary data.</text>
</comment>
<dbReference type="OrthoDB" id="9800375at2"/>
<evidence type="ECO:0000259" key="4">
    <source>
        <dbReference type="Pfam" id="PF22692"/>
    </source>
</evidence>
<evidence type="ECO:0000259" key="3">
    <source>
        <dbReference type="Pfam" id="PF06429"/>
    </source>
</evidence>
<feature type="domain" description="Flagellar hook protein FlgE/F/G-like D1" evidence="4">
    <location>
        <begin position="128"/>
        <end position="189"/>
    </location>
</feature>
<dbReference type="EMBL" id="LCZJ02000037">
    <property type="protein sequence ID" value="KTD83881.1"/>
    <property type="molecule type" value="Genomic_DNA"/>
</dbReference>
<evidence type="ECO:0000313" key="5">
    <source>
        <dbReference type="EMBL" id="KTD83881.1"/>
    </source>
</evidence>
<evidence type="ECO:0000259" key="2">
    <source>
        <dbReference type="Pfam" id="PF00460"/>
    </source>
</evidence>
<dbReference type="PANTHER" id="PTHR30435:SF19">
    <property type="entry name" value="FLAGELLAR BASAL-BODY ROD PROTEIN FLGG"/>
    <property type="match status" value="1"/>
</dbReference>
<dbReference type="RefSeq" id="WP_060625964.1">
    <property type="nucleotide sequence ID" value="NZ_LCZJ02000037.1"/>
</dbReference>
<dbReference type="Pfam" id="PF06429">
    <property type="entry name" value="Flg_bbr_C"/>
    <property type="match status" value="1"/>
</dbReference>
<accession>A0A0W1ARB5</accession>
<sequence length="292" mass="31140">MIRGLYTAAAGMVTQQRRHDTATQNIANLNTTGYKQVDSVNHAFPDVLISAMINGNTTPVGRLNTGVFAEQSISQYLQGDLRESGKSMDFALSTDLQVADPVTGQNIAFDGSGKYVSADGEVIFRPQAFFTVQDAEGNSLFTRNGSFTVNAATGEVLSSGGFKVLDSTGKPLVLTGNQDTLKVDGQGNVLNPETGLPTGTKIGVSVVTKPQELVRDGKGVFHADDIAAADIRYSAATDNLQVRQGYLEGSNVDPTQVTVDLNAAYRAYEANQKIVQYYDSSLQKAVTEVGRV</sequence>
<dbReference type="SUPFAM" id="SSF117143">
    <property type="entry name" value="Flagellar hook protein flgE"/>
    <property type="match status" value="1"/>
</dbReference>
<name>A0A0W1ARB5_9BACL</name>
<dbReference type="InterPro" id="IPR053967">
    <property type="entry name" value="LlgE_F_G-like_D1"/>
</dbReference>
<proteinExistence type="inferred from homology"/>
<feature type="domain" description="Flagellar basal body rod protein N-terminal" evidence="2">
    <location>
        <begin position="5"/>
        <end position="35"/>
    </location>
</feature>
<dbReference type="PANTHER" id="PTHR30435">
    <property type="entry name" value="FLAGELLAR PROTEIN"/>
    <property type="match status" value="1"/>
</dbReference>
<keyword evidence="5" id="KW-0282">Flagellum</keyword>
<protein>
    <submittedName>
        <fullName evidence="5">Flagellar basal body rod protein</fullName>
    </submittedName>
</protein>
<dbReference type="Pfam" id="PF22692">
    <property type="entry name" value="LlgE_F_G_D1"/>
    <property type="match status" value="1"/>
</dbReference>
<dbReference type="AlphaFoldDB" id="A0A0W1ARB5"/>
<keyword evidence="6" id="KW-1185">Reference proteome</keyword>
<feature type="domain" description="Flagellar basal-body/hook protein C-terminal" evidence="3">
    <location>
        <begin position="243"/>
        <end position="286"/>
    </location>
</feature>